<dbReference type="InterPro" id="IPR036864">
    <property type="entry name" value="Zn2-C6_fun-type_DNA-bd_sf"/>
</dbReference>
<name>W7MW00_GIBM7</name>
<dbReference type="SMART" id="SM00066">
    <property type="entry name" value="GAL4"/>
    <property type="match status" value="1"/>
</dbReference>
<dbReference type="PROSITE" id="PS50048">
    <property type="entry name" value="ZN2_CY6_FUNGAL_2"/>
    <property type="match status" value="1"/>
</dbReference>
<dbReference type="GO" id="GO:0008270">
    <property type="term" value="F:zinc ion binding"/>
    <property type="evidence" value="ECO:0007669"/>
    <property type="project" value="InterPro"/>
</dbReference>
<dbReference type="EMBL" id="DS022264">
    <property type="protein sequence ID" value="EWG55488.1"/>
    <property type="molecule type" value="Genomic_DNA"/>
</dbReference>
<dbReference type="GO" id="GO:0005634">
    <property type="term" value="C:nucleus"/>
    <property type="evidence" value="ECO:0007669"/>
    <property type="project" value="UniProtKB-SubCell"/>
</dbReference>
<dbReference type="InterPro" id="IPR021858">
    <property type="entry name" value="Fun_TF"/>
</dbReference>
<keyword evidence="2" id="KW-0539">Nucleus</keyword>
<dbReference type="InterPro" id="IPR001138">
    <property type="entry name" value="Zn2Cys6_DnaBD"/>
</dbReference>
<dbReference type="RefSeq" id="XP_018761679.1">
    <property type="nucleotide sequence ID" value="XM_018902850.1"/>
</dbReference>
<dbReference type="KEGG" id="fvr:FVEG_13480"/>
<dbReference type="GO" id="GO:0000981">
    <property type="term" value="F:DNA-binding transcription factor activity, RNA polymerase II-specific"/>
    <property type="evidence" value="ECO:0007669"/>
    <property type="project" value="InterPro"/>
</dbReference>
<evidence type="ECO:0000256" key="1">
    <source>
        <dbReference type="ARBA" id="ARBA00004123"/>
    </source>
</evidence>
<organism evidence="4 5">
    <name type="scientific">Gibberella moniliformis (strain M3125 / FGSC 7600)</name>
    <name type="common">Maize ear and stalk rot fungus</name>
    <name type="synonym">Fusarium verticillioides</name>
    <dbReference type="NCBI Taxonomy" id="334819"/>
    <lineage>
        <taxon>Eukaryota</taxon>
        <taxon>Fungi</taxon>
        <taxon>Dikarya</taxon>
        <taxon>Ascomycota</taxon>
        <taxon>Pezizomycotina</taxon>
        <taxon>Sordariomycetes</taxon>
        <taxon>Hypocreomycetidae</taxon>
        <taxon>Hypocreales</taxon>
        <taxon>Nectriaceae</taxon>
        <taxon>Fusarium</taxon>
        <taxon>Fusarium fujikuroi species complex</taxon>
    </lineage>
</organism>
<dbReference type="PROSITE" id="PS00463">
    <property type="entry name" value="ZN2_CY6_FUNGAL_1"/>
    <property type="match status" value="1"/>
</dbReference>
<dbReference type="EMBL" id="CM000585">
    <property type="protein sequence ID" value="EWG55488.1"/>
    <property type="molecule type" value="Genomic_DNA"/>
</dbReference>
<comment type="subcellular location">
    <subcellularLocation>
        <location evidence="1">Nucleus</location>
    </subcellularLocation>
</comment>
<dbReference type="Pfam" id="PF00172">
    <property type="entry name" value="Zn_clus"/>
    <property type="match status" value="1"/>
</dbReference>
<reference evidence="4 5" key="1">
    <citation type="journal article" date="2010" name="Nature">
        <title>Comparative genomics reveals mobile pathogenicity chromosomes in Fusarium.</title>
        <authorList>
            <person name="Ma L.J."/>
            <person name="van der Does H.C."/>
            <person name="Borkovich K.A."/>
            <person name="Coleman J.J."/>
            <person name="Daboussi M.J."/>
            <person name="Di Pietro A."/>
            <person name="Dufresne M."/>
            <person name="Freitag M."/>
            <person name="Grabherr M."/>
            <person name="Henrissat B."/>
            <person name="Houterman P.M."/>
            <person name="Kang S."/>
            <person name="Shim W.B."/>
            <person name="Woloshuk C."/>
            <person name="Xie X."/>
            <person name="Xu J.R."/>
            <person name="Antoniw J."/>
            <person name="Baker S.E."/>
            <person name="Bluhm B.H."/>
            <person name="Breakspear A."/>
            <person name="Brown D.W."/>
            <person name="Butchko R.A."/>
            <person name="Chapman S."/>
            <person name="Coulson R."/>
            <person name="Coutinho P.M."/>
            <person name="Danchin E.G."/>
            <person name="Diener A."/>
            <person name="Gale L.R."/>
            <person name="Gardiner D.M."/>
            <person name="Goff S."/>
            <person name="Hammond-Kosack K.E."/>
            <person name="Hilburn K."/>
            <person name="Hua-Van A."/>
            <person name="Jonkers W."/>
            <person name="Kazan K."/>
            <person name="Kodira C.D."/>
            <person name="Koehrsen M."/>
            <person name="Kumar L."/>
            <person name="Lee Y.H."/>
            <person name="Li L."/>
            <person name="Manners J.M."/>
            <person name="Miranda-Saavedra D."/>
            <person name="Mukherjee M."/>
            <person name="Park G."/>
            <person name="Park J."/>
            <person name="Park S.Y."/>
            <person name="Proctor R.H."/>
            <person name="Regev A."/>
            <person name="Ruiz-Roldan M.C."/>
            <person name="Sain D."/>
            <person name="Sakthikumar S."/>
            <person name="Sykes S."/>
            <person name="Schwartz D.C."/>
            <person name="Turgeon B.G."/>
            <person name="Wapinski I."/>
            <person name="Yoder O."/>
            <person name="Young S."/>
            <person name="Zeng Q."/>
            <person name="Zhou S."/>
            <person name="Galagan J."/>
            <person name="Cuomo C.A."/>
            <person name="Kistler H.C."/>
            <person name="Rep M."/>
        </authorList>
    </citation>
    <scope>NUCLEOTIDE SEQUENCE [LARGE SCALE GENOMIC DNA]</scope>
    <source>
        <strain evidence="5">M3125 / FGSC 7600</strain>
    </source>
</reference>
<dbReference type="AlphaFoldDB" id="W7MW00"/>
<dbReference type="Proteomes" id="UP000009096">
    <property type="component" value="Chromosome 8"/>
</dbReference>
<evidence type="ECO:0000313" key="4">
    <source>
        <dbReference type="EMBL" id="EWG55488.1"/>
    </source>
</evidence>
<dbReference type="PANTHER" id="PTHR37534:SF46">
    <property type="entry name" value="ZN(II)2CYS6 TRANSCRIPTION FACTOR (EUROFUNG)"/>
    <property type="match status" value="1"/>
</dbReference>
<keyword evidence="5" id="KW-1185">Reference proteome</keyword>
<dbReference type="SUPFAM" id="SSF57701">
    <property type="entry name" value="Zn2/Cys6 DNA-binding domain"/>
    <property type="match status" value="1"/>
</dbReference>
<evidence type="ECO:0000256" key="2">
    <source>
        <dbReference type="ARBA" id="ARBA00023242"/>
    </source>
</evidence>
<accession>W7MW00</accession>
<evidence type="ECO:0000259" key="3">
    <source>
        <dbReference type="PROSITE" id="PS50048"/>
    </source>
</evidence>
<dbReference type="CDD" id="cd00067">
    <property type="entry name" value="GAL4"/>
    <property type="match status" value="1"/>
</dbReference>
<dbReference type="VEuPathDB" id="FungiDB:FVEG_13480"/>
<dbReference type="Pfam" id="PF11951">
    <property type="entry name" value="Fungal_trans_2"/>
    <property type="match status" value="1"/>
</dbReference>
<dbReference type="PANTHER" id="PTHR37534">
    <property type="entry name" value="TRANSCRIPTIONAL ACTIVATOR PROTEIN UGA3"/>
    <property type="match status" value="1"/>
</dbReference>
<sequence>MTDKVNNSRRKLRTKTGCFTCRQRRKKCDEKSPICDLCRSSGRKCIWPSASDLLDRRYSHHCDSRHQDRSLKEQTQLPDDDIGNSLIPISSNHPVQHTLPSSSPSTAYEIDSVCPLDLLSQAATVHRVLSNHLELRVSDHFSDKYFSLLLLPDCYRGFHDGWLTEIKQLMVTHKSLYYSVLACAASHIFLSDSVWEMHPVALSYYAEGVKELQLLLGKVSQYENHDALLMSVMLLYLHGCLGWGTQSDVAQHVNAATRIVTLRLLDKPAGIQRLFDRLALESVIYQQFLLSTGLWTESSQSEFVFDPDFWDGVEKLLDKSSLLSGAPWNVESPVLGVPLYFFRTTIILRECYRSGVSLEPEVFNRIRHEVQCWEAQLCDPNSESIFLSSDKVRKIPSLKIRDETYLYAIVASLLLEQISENGSRGTMPSVVSRDKWQIRLFLQILKSHQGSREWARSYAGNWPAYTLGTFLSSPEDRLVVKEDLEASWEVTRMTYALRYCRDLDVIWRSR</sequence>
<protein>
    <recommendedName>
        <fullName evidence="3">Zn(2)-C6 fungal-type domain-containing protein</fullName>
    </recommendedName>
</protein>
<gene>
    <name evidence="4" type="ORF">FVEG_13480</name>
</gene>
<dbReference type="GeneID" id="30070829"/>
<dbReference type="Gene3D" id="4.10.240.10">
    <property type="entry name" value="Zn(2)-C6 fungal-type DNA-binding domain"/>
    <property type="match status" value="1"/>
</dbReference>
<feature type="domain" description="Zn(2)-C6 fungal-type" evidence="3">
    <location>
        <begin position="17"/>
        <end position="47"/>
    </location>
</feature>
<evidence type="ECO:0000313" key="5">
    <source>
        <dbReference type="Proteomes" id="UP000009096"/>
    </source>
</evidence>
<dbReference type="OrthoDB" id="1919336at2759"/>
<proteinExistence type="predicted"/>